<dbReference type="RefSeq" id="WP_109711715.1">
    <property type="nucleotide sequence ID" value="NZ_PPED02000002.1"/>
</dbReference>
<dbReference type="EMBL" id="PPED02000002">
    <property type="protein sequence ID" value="PWN70083.1"/>
    <property type="molecule type" value="Genomic_DNA"/>
</dbReference>
<proteinExistence type="predicted"/>
<dbReference type="InterPro" id="IPR049279">
    <property type="entry name" value="DUF3108-like"/>
</dbReference>
<dbReference type="AlphaFoldDB" id="A0A316XCW4"/>
<dbReference type="OrthoDB" id="665223at2"/>
<dbReference type="Pfam" id="PF21347">
    <property type="entry name" value="DUF3108_like"/>
    <property type="match status" value="1"/>
</dbReference>
<dbReference type="Gene3D" id="2.40.360.20">
    <property type="match status" value="1"/>
</dbReference>
<dbReference type="Proteomes" id="UP000236594">
    <property type="component" value="Unassembled WGS sequence"/>
</dbReference>
<keyword evidence="3" id="KW-1185">Reference proteome</keyword>
<gene>
    <name evidence="2" type="ORF">C1631_008795</name>
</gene>
<feature type="domain" description="DUF3108" evidence="1">
    <location>
        <begin position="39"/>
        <end position="224"/>
    </location>
</feature>
<comment type="caution">
    <text evidence="2">The sequence shown here is derived from an EMBL/GenBank/DDBJ whole genome shotgun (WGS) entry which is preliminary data.</text>
</comment>
<organism evidence="2 3">
    <name type="scientific">Chryseobacterium phosphatilyticum</name>
    <dbReference type="NCBI Taxonomy" id="475075"/>
    <lineage>
        <taxon>Bacteria</taxon>
        <taxon>Pseudomonadati</taxon>
        <taxon>Bacteroidota</taxon>
        <taxon>Flavobacteriia</taxon>
        <taxon>Flavobacteriales</taxon>
        <taxon>Weeksellaceae</taxon>
        <taxon>Chryseobacterium group</taxon>
        <taxon>Chryseobacterium</taxon>
    </lineage>
</organism>
<evidence type="ECO:0000259" key="1">
    <source>
        <dbReference type="Pfam" id="PF21347"/>
    </source>
</evidence>
<sequence length="230" mass="26032">MILNFQQIFLLFFFGAIGSVKDQSAGCDSLYYFKNKVEVTFLKYNAKGDKTGKDIGNIEEISESNGILKSTYHLTKLDINNKVIEKSAADISCDRTGLKIGFQIPGELTENSKNMFYSYPSNMVVGQSLEGNLSFNVKSIIKGKKTDIFFSISNRKVVAEEKTKVPFGIFDTFKIQYDLQVKFKFLGLSIPMNLKIYEWYCPKLGIIKTEGYNKDGKLEETSVLYSIVTK</sequence>
<protein>
    <recommendedName>
        <fullName evidence="1">DUF3108 domain-containing protein</fullName>
    </recommendedName>
</protein>
<name>A0A316XCW4_9FLAO</name>
<accession>A0A316XCW4</accession>
<evidence type="ECO:0000313" key="2">
    <source>
        <dbReference type="EMBL" id="PWN70083.1"/>
    </source>
</evidence>
<evidence type="ECO:0000313" key="3">
    <source>
        <dbReference type="Proteomes" id="UP000236594"/>
    </source>
</evidence>
<reference evidence="2 3" key="1">
    <citation type="submission" date="2018-04" db="EMBL/GenBank/DDBJ databases">
        <title>Draft Genome Sequence of Phosphate-Solubilizing Chryseobacterium sp. ISE14 that is a Biocontrol and Plant Growth-Promoting Rhizobacterium Isolated from Cucumber.</title>
        <authorList>
            <person name="Jeong J.-J."/>
            <person name="Sang M.K."/>
            <person name="Choi I.-G."/>
            <person name="Kim K.D."/>
        </authorList>
    </citation>
    <scope>NUCLEOTIDE SEQUENCE [LARGE SCALE GENOMIC DNA]</scope>
    <source>
        <strain evidence="2 3">ISE14</strain>
    </source>
</reference>